<accession>A0A183E0Y0</accession>
<keyword evidence="2 5" id="KW-0547">Nucleotide-binding</keyword>
<dbReference type="InterPro" id="IPR014729">
    <property type="entry name" value="Rossmann-like_a/b/a_fold"/>
</dbReference>
<dbReference type="PANTHER" id="PTHR43311">
    <property type="entry name" value="GLUTAMATE--TRNA LIGASE"/>
    <property type="match status" value="1"/>
</dbReference>
<evidence type="ECO:0000256" key="5">
    <source>
        <dbReference type="RuleBase" id="RU363037"/>
    </source>
</evidence>
<keyword evidence="3 5" id="KW-0067">ATP-binding</keyword>
<organism evidence="9">
    <name type="scientific">Gongylonema pulchrum</name>
    <dbReference type="NCBI Taxonomy" id="637853"/>
    <lineage>
        <taxon>Eukaryota</taxon>
        <taxon>Metazoa</taxon>
        <taxon>Ecdysozoa</taxon>
        <taxon>Nematoda</taxon>
        <taxon>Chromadorea</taxon>
        <taxon>Rhabditida</taxon>
        <taxon>Spirurina</taxon>
        <taxon>Spiruromorpha</taxon>
        <taxon>Spiruroidea</taxon>
        <taxon>Gongylonematidae</taxon>
        <taxon>Gongylonema</taxon>
    </lineage>
</organism>
<dbReference type="OrthoDB" id="5812882at2759"/>
<evidence type="ECO:0000313" key="7">
    <source>
        <dbReference type="EMBL" id="VDN24482.1"/>
    </source>
</evidence>
<keyword evidence="8" id="KW-1185">Reference proteome</keyword>
<feature type="domain" description="Glutamyl/glutaminyl-tRNA synthetase class Ib catalytic" evidence="6">
    <location>
        <begin position="30"/>
        <end position="219"/>
    </location>
</feature>
<dbReference type="InterPro" id="IPR049940">
    <property type="entry name" value="GluQ/Sye"/>
</dbReference>
<dbReference type="GO" id="GO:0006424">
    <property type="term" value="P:glutamyl-tRNA aminoacylation"/>
    <property type="evidence" value="ECO:0007669"/>
    <property type="project" value="TreeGrafter"/>
</dbReference>
<dbReference type="Pfam" id="PF00749">
    <property type="entry name" value="tRNA-synt_1c"/>
    <property type="match status" value="1"/>
</dbReference>
<evidence type="ECO:0000256" key="4">
    <source>
        <dbReference type="ARBA" id="ARBA00023146"/>
    </source>
</evidence>
<evidence type="ECO:0000259" key="6">
    <source>
        <dbReference type="Pfam" id="PF00749"/>
    </source>
</evidence>
<dbReference type="WBParaSite" id="GPUH_0001464001-mRNA-1">
    <property type="protein sequence ID" value="GPUH_0001464001-mRNA-1"/>
    <property type="gene ID" value="GPUH_0001464001"/>
</dbReference>
<proteinExistence type="inferred from homology"/>
<dbReference type="GO" id="GO:0004818">
    <property type="term" value="F:glutamate-tRNA ligase activity"/>
    <property type="evidence" value="ECO:0007669"/>
    <property type="project" value="TreeGrafter"/>
</dbReference>
<dbReference type="EMBL" id="UYRT01081474">
    <property type="protein sequence ID" value="VDN24482.1"/>
    <property type="molecule type" value="Genomic_DNA"/>
</dbReference>
<evidence type="ECO:0000256" key="1">
    <source>
        <dbReference type="ARBA" id="ARBA00022598"/>
    </source>
</evidence>
<dbReference type="GO" id="GO:0005739">
    <property type="term" value="C:mitochondrion"/>
    <property type="evidence" value="ECO:0007669"/>
    <property type="project" value="TreeGrafter"/>
</dbReference>
<dbReference type="AlphaFoldDB" id="A0A183E0Y0"/>
<dbReference type="Proteomes" id="UP000271098">
    <property type="component" value="Unassembled WGS sequence"/>
</dbReference>
<reference evidence="9" key="1">
    <citation type="submission" date="2016-06" db="UniProtKB">
        <authorList>
            <consortium name="WormBaseParasite"/>
        </authorList>
    </citation>
    <scope>IDENTIFICATION</scope>
</reference>
<name>A0A183E0Y0_9BILA</name>
<evidence type="ECO:0000313" key="8">
    <source>
        <dbReference type="Proteomes" id="UP000271098"/>
    </source>
</evidence>
<dbReference type="GO" id="GO:0005524">
    <property type="term" value="F:ATP binding"/>
    <property type="evidence" value="ECO:0007669"/>
    <property type="project" value="UniProtKB-KW"/>
</dbReference>
<keyword evidence="1 5" id="KW-0436">Ligase</keyword>
<protein>
    <submittedName>
        <fullName evidence="9">tRNA-synt_1c domain-containing protein</fullName>
    </submittedName>
</protein>
<dbReference type="Gene3D" id="3.40.50.620">
    <property type="entry name" value="HUPs"/>
    <property type="match status" value="1"/>
</dbReference>
<sequence length="276" mass="31167">MCLLSYGSKLAKEVRLVVRISGDNVSLRGLRRALYNFLFARANNGKFILQLALNRHGRQPRAKKIEALLDRFGLEQDEGPTVGGPFAPYSVAKRLKTYADVVERLIDTQCAYRCFCCGDAWKETDPTLKEPVKLPLCSSKCALRPRSESKIMARDGMPHTVRLKIAAGTFQYRDILEGMLPRPVPAMDQVLLRPNSMPTSFFANIVDNHTLCASHYVASTSRDFLQLPLMKPEKQELAQEEQQELDEQQLLQMFDMMDDNLLSDITPLSDPFPKGS</sequence>
<gene>
    <name evidence="7" type="ORF">GPUH_LOCUS14621</name>
</gene>
<keyword evidence="5" id="KW-0648">Protein biosynthesis</keyword>
<evidence type="ECO:0000256" key="2">
    <source>
        <dbReference type="ARBA" id="ARBA00022741"/>
    </source>
</evidence>
<reference evidence="7 8" key="2">
    <citation type="submission" date="2018-11" db="EMBL/GenBank/DDBJ databases">
        <authorList>
            <consortium name="Pathogen Informatics"/>
        </authorList>
    </citation>
    <scope>NUCLEOTIDE SEQUENCE [LARGE SCALE GENOMIC DNA]</scope>
</reference>
<comment type="similarity">
    <text evidence="5">Belongs to the class-I aminoacyl-tRNA synthetase family.</text>
</comment>
<evidence type="ECO:0000256" key="3">
    <source>
        <dbReference type="ARBA" id="ARBA00022840"/>
    </source>
</evidence>
<dbReference type="PANTHER" id="PTHR43311:SF2">
    <property type="entry name" value="GLUTAMATE--TRNA LIGASE, MITOCHONDRIAL-RELATED"/>
    <property type="match status" value="1"/>
</dbReference>
<dbReference type="InterPro" id="IPR020058">
    <property type="entry name" value="Glu/Gln-tRNA-synth_Ib_cat-dom"/>
</dbReference>
<evidence type="ECO:0000313" key="9">
    <source>
        <dbReference type="WBParaSite" id="GPUH_0001464001-mRNA-1"/>
    </source>
</evidence>
<dbReference type="SUPFAM" id="SSF52374">
    <property type="entry name" value="Nucleotidylyl transferase"/>
    <property type="match status" value="1"/>
</dbReference>
<keyword evidence="4 5" id="KW-0030">Aminoacyl-tRNA synthetase</keyword>